<protein>
    <submittedName>
        <fullName evidence="11">Penicillin-insensitive murein endopeptidase</fullName>
    </submittedName>
</protein>
<feature type="chain" id="PRO_5022065839" evidence="10">
    <location>
        <begin position="22"/>
        <end position="303"/>
    </location>
</feature>
<evidence type="ECO:0000256" key="10">
    <source>
        <dbReference type="SAM" id="SignalP"/>
    </source>
</evidence>
<dbReference type="EMBL" id="BJYU01000017">
    <property type="protein sequence ID" value="GEO13855.1"/>
    <property type="molecule type" value="Genomic_DNA"/>
</dbReference>
<feature type="disulfide bond" evidence="8">
    <location>
        <begin position="244"/>
        <end position="251"/>
    </location>
</feature>
<keyword evidence="6" id="KW-0862">Zinc</keyword>
<evidence type="ECO:0000256" key="8">
    <source>
        <dbReference type="PIRSR" id="PIRSR018455-2"/>
    </source>
</evidence>
<keyword evidence="5" id="KW-0378">Hydrolase</keyword>
<evidence type="ECO:0000256" key="4">
    <source>
        <dbReference type="ARBA" id="ARBA00022764"/>
    </source>
</evidence>
<dbReference type="InterPro" id="IPR005073">
    <property type="entry name" value="Peptidase_M74"/>
</dbReference>
<feature type="disulfide bond" evidence="8">
    <location>
        <begin position="215"/>
        <end position="263"/>
    </location>
</feature>
<feature type="disulfide bond" evidence="8">
    <location>
        <begin position="70"/>
        <end position="296"/>
    </location>
</feature>
<dbReference type="InterPro" id="IPR009045">
    <property type="entry name" value="Zn_M74/Hedgehog-like"/>
</dbReference>
<dbReference type="Proteomes" id="UP000321085">
    <property type="component" value="Unassembled WGS sequence"/>
</dbReference>
<keyword evidence="4" id="KW-0574">Periplasm</keyword>
<dbReference type="RefSeq" id="WP_114186426.1">
    <property type="nucleotide sequence ID" value="NZ_BJYU01000017.1"/>
</dbReference>
<evidence type="ECO:0000256" key="7">
    <source>
        <dbReference type="ARBA" id="ARBA00023049"/>
    </source>
</evidence>
<dbReference type="GO" id="GO:0046872">
    <property type="term" value="F:metal ion binding"/>
    <property type="evidence" value="ECO:0007669"/>
    <property type="project" value="UniProtKB-KW"/>
</dbReference>
<gene>
    <name evidence="11" type="primary">mepA</name>
    <name evidence="11" type="ORF">MAE02_15510</name>
</gene>
<keyword evidence="1" id="KW-0645">Protease</keyword>
<dbReference type="AlphaFoldDB" id="A0A512BPI7"/>
<name>A0A512BPI7_9HYPH</name>
<evidence type="ECO:0000256" key="6">
    <source>
        <dbReference type="ARBA" id="ARBA00022833"/>
    </source>
</evidence>
<dbReference type="OrthoDB" id="1467367at2"/>
<evidence type="ECO:0000256" key="3">
    <source>
        <dbReference type="ARBA" id="ARBA00022729"/>
    </source>
</evidence>
<dbReference type="NCBIfam" id="NF006947">
    <property type="entry name" value="PRK09429.1"/>
    <property type="match status" value="1"/>
</dbReference>
<dbReference type="Gene3D" id="3.30.1380.10">
    <property type="match status" value="1"/>
</dbReference>
<dbReference type="GO" id="GO:0004252">
    <property type="term" value="F:serine-type endopeptidase activity"/>
    <property type="evidence" value="ECO:0007669"/>
    <property type="project" value="InterPro"/>
</dbReference>
<feature type="signal peptide" evidence="10">
    <location>
        <begin position="1"/>
        <end position="21"/>
    </location>
</feature>
<evidence type="ECO:0000256" key="1">
    <source>
        <dbReference type="ARBA" id="ARBA00022670"/>
    </source>
</evidence>
<dbReference type="Pfam" id="PF03411">
    <property type="entry name" value="Peptidase_M74"/>
    <property type="match status" value="1"/>
</dbReference>
<organism evidence="11 12">
    <name type="scientific">Microvirga aerophila</name>
    <dbReference type="NCBI Taxonomy" id="670291"/>
    <lineage>
        <taxon>Bacteria</taxon>
        <taxon>Pseudomonadati</taxon>
        <taxon>Pseudomonadota</taxon>
        <taxon>Alphaproteobacteria</taxon>
        <taxon>Hyphomicrobiales</taxon>
        <taxon>Methylobacteriaceae</taxon>
        <taxon>Microvirga</taxon>
    </lineage>
</organism>
<keyword evidence="3 10" id="KW-0732">Signal</keyword>
<keyword evidence="2" id="KW-0479">Metal-binding</keyword>
<reference evidence="11 12" key="1">
    <citation type="submission" date="2019-07" db="EMBL/GenBank/DDBJ databases">
        <title>Whole genome shotgun sequence of Microvirga aerophila NBRC 106136.</title>
        <authorList>
            <person name="Hosoyama A."/>
            <person name="Uohara A."/>
            <person name="Ohji S."/>
            <person name="Ichikawa N."/>
        </authorList>
    </citation>
    <scope>NUCLEOTIDE SEQUENCE [LARGE SCALE GENOMIC DNA]</scope>
    <source>
        <strain evidence="11 12">NBRC 106136</strain>
    </source>
</reference>
<evidence type="ECO:0000256" key="5">
    <source>
        <dbReference type="ARBA" id="ARBA00022801"/>
    </source>
</evidence>
<keyword evidence="12" id="KW-1185">Reference proteome</keyword>
<comment type="caution">
    <text evidence="11">The sequence shown here is derived from an EMBL/GenBank/DDBJ whole genome shotgun (WGS) entry which is preliminary data.</text>
</comment>
<keyword evidence="7" id="KW-0482">Metalloprotease</keyword>
<dbReference type="GO" id="GO:0030288">
    <property type="term" value="C:outer membrane-bounded periplasmic space"/>
    <property type="evidence" value="ECO:0007669"/>
    <property type="project" value="InterPro"/>
</dbReference>
<proteinExistence type="predicted"/>
<sequence length="303" mass="33024">MMSIRILVCALALAAAGPATAQDKGSLNPKPLPPLANPDDPSVPAKELFGRRDKPASLQSRAIGGYARGCVAGAASIPIDGDTWQVMRLSRNRNWGHPQLISLLQDFSGRIPQINGWPGLLIGDISQPRGGPMITGHASHQIGLDADIWLTPMPTRRLTRAEREEMSATNVVRGDWLDIDPNVWTPQHTALIRAAAKERRVARIFVNPAIKKALCREAGQDRGWLTKVRPTWGHNYHFHVRLNCPDDQAGCADQDTPPPGDGCGAELAQWFTPAMLYPKPGKPRPPLTMAQLPAECRRVLAAP</sequence>
<dbReference type="SUPFAM" id="SSF55166">
    <property type="entry name" value="Hedgehog/DD-peptidase"/>
    <property type="match status" value="1"/>
</dbReference>
<dbReference type="GO" id="GO:0006508">
    <property type="term" value="P:proteolysis"/>
    <property type="evidence" value="ECO:0007669"/>
    <property type="project" value="UniProtKB-KW"/>
</dbReference>
<evidence type="ECO:0000313" key="11">
    <source>
        <dbReference type="EMBL" id="GEO13855.1"/>
    </source>
</evidence>
<feature type="region of interest" description="Disordered" evidence="9">
    <location>
        <begin position="20"/>
        <end position="42"/>
    </location>
</feature>
<dbReference type="GO" id="GO:0008237">
    <property type="term" value="F:metallopeptidase activity"/>
    <property type="evidence" value="ECO:0007669"/>
    <property type="project" value="UniProtKB-KW"/>
</dbReference>
<evidence type="ECO:0000256" key="2">
    <source>
        <dbReference type="ARBA" id="ARBA00022723"/>
    </source>
</evidence>
<evidence type="ECO:0000256" key="9">
    <source>
        <dbReference type="SAM" id="MobiDB-lite"/>
    </source>
</evidence>
<keyword evidence="8" id="KW-1015">Disulfide bond</keyword>
<evidence type="ECO:0000313" key="12">
    <source>
        <dbReference type="Proteomes" id="UP000321085"/>
    </source>
</evidence>
<dbReference type="PIRSF" id="PIRSF018455">
    <property type="entry name" value="MepA"/>
    <property type="match status" value="1"/>
</dbReference>
<accession>A0A512BPI7</accession>